<dbReference type="GO" id="GO:0006367">
    <property type="term" value="P:transcription initiation at RNA polymerase II promoter"/>
    <property type="evidence" value="ECO:0007669"/>
    <property type="project" value="UniProtKB-UniRule"/>
</dbReference>
<evidence type="ECO:0000256" key="5">
    <source>
        <dbReference type="ARBA" id="ARBA00023163"/>
    </source>
</evidence>
<evidence type="ECO:0000313" key="9">
    <source>
        <dbReference type="EMBL" id="KIY72258.1"/>
    </source>
</evidence>
<dbReference type="OrthoDB" id="354at2759"/>
<organism evidence="9 10">
    <name type="scientific">Cylindrobasidium torrendii FP15055 ss-10</name>
    <dbReference type="NCBI Taxonomy" id="1314674"/>
    <lineage>
        <taxon>Eukaryota</taxon>
        <taxon>Fungi</taxon>
        <taxon>Dikarya</taxon>
        <taxon>Basidiomycota</taxon>
        <taxon>Agaricomycotina</taxon>
        <taxon>Agaricomycetes</taxon>
        <taxon>Agaricomycetidae</taxon>
        <taxon>Agaricales</taxon>
        <taxon>Marasmiineae</taxon>
        <taxon>Physalacriaceae</taxon>
        <taxon>Cylindrobasidium</taxon>
    </lineage>
</organism>
<dbReference type="PANTHER" id="PTHR28580:SF1">
    <property type="entry name" value="GENERAL TRANSCRIPTION FACTOR IIH SUBUNIT 5"/>
    <property type="match status" value="1"/>
</dbReference>
<protein>
    <recommendedName>
        <fullName evidence="8">General transcription and DNA repair factor IIH subunit TFB5</fullName>
    </recommendedName>
</protein>
<evidence type="ECO:0000256" key="3">
    <source>
        <dbReference type="ARBA" id="ARBA00022763"/>
    </source>
</evidence>
<dbReference type="SUPFAM" id="SSF142897">
    <property type="entry name" value="TFB5-like"/>
    <property type="match status" value="1"/>
</dbReference>
<keyword evidence="3 8" id="KW-0227">DNA damage</keyword>
<dbReference type="SMART" id="SM01395">
    <property type="entry name" value="Tbf5"/>
    <property type="match status" value="1"/>
</dbReference>
<dbReference type="GO" id="GO:0006294">
    <property type="term" value="P:nucleotide-excision repair, preincision complex assembly"/>
    <property type="evidence" value="ECO:0007669"/>
    <property type="project" value="TreeGrafter"/>
</dbReference>
<evidence type="ECO:0000256" key="4">
    <source>
        <dbReference type="ARBA" id="ARBA00023015"/>
    </source>
</evidence>
<dbReference type="PANTHER" id="PTHR28580">
    <property type="entry name" value="GENERAL TRANSCRIPTION FACTOR IIH SUBUNIT 5"/>
    <property type="match status" value="1"/>
</dbReference>
<keyword evidence="5 8" id="KW-0804">Transcription</keyword>
<keyword evidence="6 8" id="KW-0234">DNA repair</keyword>
<dbReference type="STRING" id="1314674.A0A0D7BNZ6"/>
<proteinExistence type="inferred from homology"/>
<dbReference type="EMBL" id="KN880445">
    <property type="protein sequence ID" value="KIY72258.1"/>
    <property type="molecule type" value="Genomic_DNA"/>
</dbReference>
<evidence type="ECO:0000256" key="7">
    <source>
        <dbReference type="ARBA" id="ARBA00023242"/>
    </source>
</evidence>
<comment type="similarity">
    <text evidence="2 8">Belongs to the TFB5 family.</text>
</comment>
<comment type="subcellular location">
    <subcellularLocation>
        <location evidence="1 8">Nucleus</location>
    </subcellularLocation>
</comment>
<gene>
    <name evidence="9" type="ORF">CYLTODRAFT_418041</name>
</gene>
<comment type="function">
    <text evidence="8">In NER, TFIIH acts by opening DNA around the lesion to allow the excision of the damaged oligonucleotide and its replacement by a new DNA fragment. In transcription, TFIIH has an essential role in transcription initiation. When the pre-initiation complex (PIC) has been established, TFIIH is required for promoter opening and promoter escape.</text>
</comment>
<evidence type="ECO:0000313" key="10">
    <source>
        <dbReference type="Proteomes" id="UP000054007"/>
    </source>
</evidence>
<name>A0A0D7BNZ6_9AGAR</name>
<dbReference type="InterPro" id="IPR009400">
    <property type="entry name" value="TFIIH_TTDA/Tfb5"/>
</dbReference>
<evidence type="ECO:0000256" key="8">
    <source>
        <dbReference type="RuleBase" id="RU368032"/>
    </source>
</evidence>
<dbReference type="InterPro" id="IPR035935">
    <property type="entry name" value="TFB5-like_sf"/>
</dbReference>
<keyword evidence="4 8" id="KW-0805">Transcription regulation</keyword>
<comment type="subunit">
    <text evidence="8">Component of the 7-subunit TFIIH core complex.</text>
</comment>
<dbReference type="Pfam" id="PF06331">
    <property type="entry name" value="Tfb5"/>
    <property type="match status" value="1"/>
</dbReference>
<accession>A0A0D7BNZ6</accession>
<dbReference type="Gene3D" id="3.30.70.1220">
    <property type="entry name" value="TFB5-like"/>
    <property type="match status" value="1"/>
</dbReference>
<evidence type="ECO:0000256" key="6">
    <source>
        <dbReference type="ARBA" id="ARBA00023204"/>
    </source>
</evidence>
<sequence>MRAIKGVILTCDAAVKQILLSLNERENFMIEDLDDNHMLIKGEHEHWVRRELETELEKNTYSMDGNSAN</sequence>
<dbReference type="GO" id="GO:0000439">
    <property type="term" value="C:transcription factor TFIIH core complex"/>
    <property type="evidence" value="ECO:0007669"/>
    <property type="project" value="UniProtKB-UniRule"/>
</dbReference>
<evidence type="ECO:0000256" key="2">
    <source>
        <dbReference type="ARBA" id="ARBA00007470"/>
    </source>
</evidence>
<evidence type="ECO:0000256" key="1">
    <source>
        <dbReference type="ARBA" id="ARBA00004123"/>
    </source>
</evidence>
<reference evidence="9 10" key="1">
    <citation type="journal article" date="2015" name="Fungal Genet. Biol.">
        <title>Evolution of novel wood decay mechanisms in Agaricales revealed by the genome sequences of Fistulina hepatica and Cylindrobasidium torrendii.</title>
        <authorList>
            <person name="Floudas D."/>
            <person name="Held B.W."/>
            <person name="Riley R."/>
            <person name="Nagy L.G."/>
            <person name="Koehler G."/>
            <person name="Ransdell A.S."/>
            <person name="Younus H."/>
            <person name="Chow J."/>
            <person name="Chiniquy J."/>
            <person name="Lipzen A."/>
            <person name="Tritt A."/>
            <person name="Sun H."/>
            <person name="Haridas S."/>
            <person name="LaButti K."/>
            <person name="Ohm R.A."/>
            <person name="Kues U."/>
            <person name="Blanchette R.A."/>
            <person name="Grigoriev I.V."/>
            <person name="Minto R.E."/>
            <person name="Hibbett D.S."/>
        </authorList>
    </citation>
    <scope>NUCLEOTIDE SEQUENCE [LARGE SCALE GENOMIC DNA]</scope>
    <source>
        <strain evidence="9 10">FP15055 ss-10</strain>
    </source>
</reference>
<keyword evidence="10" id="KW-1185">Reference proteome</keyword>
<dbReference type="AlphaFoldDB" id="A0A0D7BNZ6"/>
<dbReference type="GO" id="GO:0005675">
    <property type="term" value="C:transcription factor TFIIH holo complex"/>
    <property type="evidence" value="ECO:0007669"/>
    <property type="project" value="TreeGrafter"/>
</dbReference>
<dbReference type="Proteomes" id="UP000054007">
    <property type="component" value="Unassembled WGS sequence"/>
</dbReference>
<keyword evidence="7 8" id="KW-0539">Nucleus</keyword>